<dbReference type="InterPro" id="IPR005312">
    <property type="entry name" value="DUF1759"/>
</dbReference>
<dbReference type="Pfam" id="PF03564">
    <property type="entry name" value="DUF1759"/>
    <property type="match status" value="1"/>
</dbReference>
<keyword evidence="2" id="KW-1185">Reference proteome</keyword>
<dbReference type="AlphaFoldDB" id="A0A8X6XD87"/>
<evidence type="ECO:0000313" key="2">
    <source>
        <dbReference type="Proteomes" id="UP000886998"/>
    </source>
</evidence>
<sequence length="253" mass="29335">MDVETATVLRGRAKAALTRIKYFIDKDDQTFDKNDIRNKLEKLELTYTEFDKADAALPLSNPLKWKNSKQNITKPKPSYRISENSSVRTNVYNDNSDVFENVSNMKSSNFKLPKINIERFSSDYKDWPSFKDLYVSLVHNNMCLSNIQKFQYLRGLLLSEPANIIKHIPITQTAYKEAWEKLLARYDKTKQIIFSLIKTFMEQPSFSDTNSSNLHNIADTPDEVIRGLKSIDTKAESRDVWLIYTHFVTKGLS</sequence>
<protein>
    <submittedName>
        <fullName evidence="1">Uncharacterized protein</fullName>
    </submittedName>
</protein>
<dbReference type="EMBL" id="BMAV01007432">
    <property type="protein sequence ID" value="GFY50369.1"/>
    <property type="molecule type" value="Genomic_DNA"/>
</dbReference>
<name>A0A8X6XD87_9ARAC</name>
<gene>
    <name evidence="1" type="primary">AVEN_88668_1</name>
    <name evidence="1" type="ORF">TNIN_299951</name>
</gene>
<evidence type="ECO:0000313" key="1">
    <source>
        <dbReference type="EMBL" id="GFY50369.1"/>
    </source>
</evidence>
<proteinExistence type="predicted"/>
<comment type="caution">
    <text evidence="1">The sequence shown here is derived from an EMBL/GenBank/DDBJ whole genome shotgun (WGS) entry which is preliminary data.</text>
</comment>
<dbReference type="PANTHER" id="PTHR22954">
    <property type="entry name" value="RETROVIRAL PROTEASE-RELATED"/>
    <property type="match status" value="1"/>
</dbReference>
<organism evidence="1 2">
    <name type="scientific">Trichonephila inaurata madagascariensis</name>
    <dbReference type="NCBI Taxonomy" id="2747483"/>
    <lineage>
        <taxon>Eukaryota</taxon>
        <taxon>Metazoa</taxon>
        <taxon>Ecdysozoa</taxon>
        <taxon>Arthropoda</taxon>
        <taxon>Chelicerata</taxon>
        <taxon>Arachnida</taxon>
        <taxon>Araneae</taxon>
        <taxon>Araneomorphae</taxon>
        <taxon>Entelegynae</taxon>
        <taxon>Araneoidea</taxon>
        <taxon>Nephilidae</taxon>
        <taxon>Trichonephila</taxon>
        <taxon>Trichonephila inaurata</taxon>
    </lineage>
</organism>
<dbReference type="OrthoDB" id="6421049at2759"/>
<accession>A0A8X6XD87</accession>
<dbReference type="Proteomes" id="UP000886998">
    <property type="component" value="Unassembled WGS sequence"/>
</dbReference>
<reference evidence="1" key="1">
    <citation type="submission" date="2020-08" db="EMBL/GenBank/DDBJ databases">
        <title>Multicomponent nature underlies the extraordinary mechanical properties of spider dragline silk.</title>
        <authorList>
            <person name="Kono N."/>
            <person name="Nakamura H."/>
            <person name="Mori M."/>
            <person name="Yoshida Y."/>
            <person name="Ohtoshi R."/>
            <person name="Malay A.D."/>
            <person name="Moran D.A.P."/>
            <person name="Tomita M."/>
            <person name="Numata K."/>
            <person name="Arakawa K."/>
        </authorList>
    </citation>
    <scope>NUCLEOTIDE SEQUENCE</scope>
</reference>
<dbReference type="PANTHER" id="PTHR22954:SF3">
    <property type="entry name" value="PROTEIN CBG08539"/>
    <property type="match status" value="1"/>
</dbReference>